<evidence type="ECO:0000313" key="2">
    <source>
        <dbReference type="Proteomes" id="UP000501690"/>
    </source>
</evidence>
<organism evidence="1 2">
    <name type="scientific">Vigna unguiculata</name>
    <name type="common">Cowpea</name>
    <dbReference type="NCBI Taxonomy" id="3917"/>
    <lineage>
        <taxon>Eukaryota</taxon>
        <taxon>Viridiplantae</taxon>
        <taxon>Streptophyta</taxon>
        <taxon>Embryophyta</taxon>
        <taxon>Tracheophyta</taxon>
        <taxon>Spermatophyta</taxon>
        <taxon>Magnoliopsida</taxon>
        <taxon>eudicotyledons</taxon>
        <taxon>Gunneridae</taxon>
        <taxon>Pentapetalae</taxon>
        <taxon>rosids</taxon>
        <taxon>fabids</taxon>
        <taxon>Fabales</taxon>
        <taxon>Fabaceae</taxon>
        <taxon>Papilionoideae</taxon>
        <taxon>50 kb inversion clade</taxon>
        <taxon>NPAAA clade</taxon>
        <taxon>indigoferoid/millettioid clade</taxon>
        <taxon>Phaseoleae</taxon>
        <taxon>Vigna</taxon>
    </lineage>
</organism>
<name>A0A4D6NMW6_VIGUN</name>
<dbReference type="EMBL" id="CP039355">
    <property type="protein sequence ID" value="QCE15180.1"/>
    <property type="molecule type" value="Genomic_DNA"/>
</dbReference>
<dbReference type="AlphaFoldDB" id="A0A4D6NMW6"/>
<protein>
    <submittedName>
        <fullName evidence="1">Uncharacterized protein</fullName>
    </submittedName>
</protein>
<evidence type="ECO:0000313" key="1">
    <source>
        <dbReference type="EMBL" id="QCE15180.1"/>
    </source>
</evidence>
<accession>A0A4D6NMW6</accession>
<proteinExistence type="predicted"/>
<reference evidence="1 2" key="1">
    <citation type="submission" date="2019-04" db="EMBL/GenBank/DDBJ databases">
        <title>An improved genome assembly and genetic linkage map for asparagus bean, Vigna unguiculata ssp. sesquipedialis.</title>
        <authorList>
            <person name="Xia Q."/>
            <person name="Zhang R."/>
            <person name="Dong Y."/>
        </authorList>
    </citation>
    <scope>NUCLEOTIDE SEQUENCE [LARGE SCALE GENOMIC DNA]</scope>
    <source>
        <tissue evidence="1">Leaf</tissue>
    </source>
</reference>
<keyword evidence="2" id="KW-1185">Reference proteome</keyword>
<dbReference type="Proteomes" id="UP000501690">
    <property type="component" value="Linkage Group LG11"/>
</dbReference>
<sequence length="92" mass="10362">MGSRRLFSLVLFDEFGSLGDKYGLQLVSRGGGTSRHSWQQRSINVIIKWCRIKRRPKEVMKTGVSPYLFVIGDDHVTRYMGVVDVVGDAGET</sequence>
<gene>
    <name evidence="1" type="ORF">DEO72_LG11g2189</name>
</gene>